<comment type="subcellular location">
    <subcellularLocation>
        <location evidence="1">Cell membrane</location>
        <topology evidence="1">Multi-pass membrane protein</topology>
    </subcellularLocation>
</comment>
<keyword evidence="5 6" id="KW-0472">Membrane</keyword>
<evidence type="ECO:0000256" key="2">
    <source>
        <dbReference type="ARBA" id="ARBA00022475"/>
    </source>
</evidence>
<dbReference type="PANTHER" id="PTHR35007">
    <property type="entry name" value="INTEGRAL MEMBRANE PROTEIN-RELATED"/>
    <property type="match status" value="1"/>
</dbReference>
<organism evidence="8 9">
    <name type="scientific">Marinobacter litoralis</name>
    <dbReference type="NCBI Taxonomy" id="187981"/>
    <lineage>
        <taxon>Bacteria</taxon>
        <taxon>Pseudomonadati</taxon>
        <taxon>Pseudomonadota</taxon>
        <taxon>Gammaproteobacteria</taxon>
        <taxon>Pseudomonadales</taxon>
        <taxon>Marinobacteraceae</taxon>
        <taxon>Marinobacter</taxon>
    </lineage>
</organism>
<keyword evidence="4 6" id="KW-1133">Transmembrane helix</keyword>
<proteinExistence type="predicted"/>
<dbReference type="InterPro" id="IPR018076">
    <property type="entry name" value="T2SS_GspF_dom"/>
</dbReference>
<keyword evidence="3 6" id="KW-0812">Transmembrane</keyword>
<feature type="transmembrane region" description="Helical" evidence="6">
    <location>
        <begin position="242"/>
        <end position="262"/>
    </location>
</feature>
<dbReference type="Pfam" id="PF00482">
    <property type="entry name" value="T2SSF"/>
    <property type="match status" value="1"/>
</dbReference>
<dbReference type="OrthoDB" id="6074830at2"/>
<evidence type="ECO:0000256" key="6">
    <source>
        <dbReference type="SAM" id="Phobius"/>
    </source>
</evidence>
<feature type="transmembrane region" description="Helical" evidence="6">
    <location>
        <begin position="6"/>
        <end position="27"/>
    </location>
</feature>
<accession>A0A3M2RK52</accession>
<evidence type="ECO:0000256" key="5">
    <source>
        <dbReference type="ARBA" id="ARBA00023136"/>
    </source>
</evidence>
<dbReference type="PANTHER" id="PTHR35007:SF1">
    <property type="entry name" value="PILUS ASSEMBLY PROTEIN"/>
    <property type="match status" value="1"/>
</dbReference>
<evidence type="ECO:0000256" key="4">
    <source>
        <dbReference type="ARBA" id="ARBA00022989"/>
    </source>
</evidence>
<protein>
    <submittedName>
        <fullName evidence="8">Bacterial type II secretion system protein F domain protein</fullName>
    </submittedName>
</protein>
<sequence>MSVQVLWLSALGLGFLAVVVILLQFVVGHYRAMKNLQKESLRRLAPQDIIEEKTVAGIRLGPVEQLMIKAGIQGSVSRLILLLAVLLGVIATIVIVRGLLEAIVALIAFVLIAVTLWRVKFERMRRQIFEELPGIVDAVLRSLSAGRSVEQSMLVAFDDASAAFEPLCFRLRGAISQGRDYTQVLDGFADLYSIPPLTQMAIALRTSARFGSPVRPVLEEVSKAIRSREELRREFMAATAETRFTAIVFAIMPPGLGAYVVLMNEEFSEALLNTSAGHTMMMMAGALQIIGTVLVWNLIRGVGRG</sequence>
<comment type="caution">
    <text evidence="8">The sequence shown here is derived from an EMBL/GenBank/DDBJ whole genome shotgun (WGS) entry which is preliminary data.</text>
</comment>
<gene>
    <name evidence="8" type="ORF">DOQ08_00288</name>
</gene>
<evidence type="ECO:0000256" key="3">
    <source>
        <dbReference type="ARBA" id="ARBA00022692"/>
    </source>
</evidence>
<dbReference type="GO" id="GO:0005886">
    <property type="term" value="C:plasma membrane"/>
    <property type="evidence" value="ECO:0007669"/>
    <property type="project" value="UniProtKB-SubCell"/>
</dbReference>
<dbReference type="RefSeq" id="WP_114333124.1">
    <property type="nucleotide sequence ID" value="NZ_QMDL01000001.1"/>
</dbReference>
<name>A0A3M2RK52_9GAMM</name>
<feature type="transmembrane region" description="Helical" evidence="6">
    <location>
        <begin position="76"/>
        <end position="96"/>
    </location>
</feature>
<keyword evidence="9" id="KW-1185">Reference proteome</keyword>
<evidence type="ECO:0000256" key="1">
    <source>
        <dbReference type="ARBA" id="ARBA00004651"/>
    </source>
</evidence>
<feature type="domain" description="Type II secretion system protein GspF" evidence="7">
    <location>
        <begin position="138"/>
        <end position="261"/>
    </location>
</feature>
<evidence type="ECO:0000313" key="9">
    <source>
        <dbReference type="Proteomes" id="UP000265903"/>
    </source>
</evidence>
<evidence type="ECO:0000313" key="8">
    <source>
        <dbReference type="EMBL" id="RMJ05618.1"/>
    </source>
</evidence>
<dbReference type="EMBL" id="QMDL01000001">
    <property type="protein sequence ID" value="RMJ05618.1"/>
    <property type="molecule type" value="Genomic_DNA"/>
</dbReference>
<dbReference type="AlphaFoldDB" id="A0A3M2RK52"/>
<keyword evidence="2" id="KW-1003">Cell membrane</keyword>
<dbReference type="Proteomes" id="UP000265903">
    <property type="component" value="Unassembled WGS sequence"/>
</dbReference>
<evidence type="ECO:0000259" key="7">
    <source>
        <dbReference type="Pfam" id="PF00482"/>
    </source>
</evidence>
<reference evidence="8 9" key="1">
    <citation type="submission" date="2018-08" db="EMBL/GenBank/DDBJ databases">
        <title>Whole Genome Sequence of the Moderate Halophilic Marine Bacterium Marinobacter litoralis Sw-45.</title>
        <authorList>
            <person name="Musa H."/>
        </authorList>
    </citation>
    <scope>NUCLEOTIDE SEQUENCE [LARGE SCALE GENOMIC DNA]</scope>
    <source>
        <strain evidence="8 9">Sw-45</strain>
    </source>
</reference>
<feature type="transmembrane region" description="Helical" evidence="6">
    <location>
        <begin position="102"/>
        <end position="119"/>
    </location>
</feature>
<feature type="transmembrane region" description="Helical" evidence="6">
    <location>
        <begin position="282"/>
        <end position="299"/>
    </location>
</feature>